<dbReference type="EMBL" id="CP132933">
    <property type="protein sequence ID" value="XCB28856.1"/>
    <property type="molecule type" value="Genomic_DNA"/>
</dbReference>
<accession>A0AAU7ZJC3</accession>
<protein>
    <submittedName>
        <fullName evidence="1">Uncharacterized protein</fullName>
    </submittedName>
</protein>
<reference evidence="1" key="2">
    <citation type="journal article" date="2024" name="Environ. Microbiol.">
        <title>Genome analysis and description of Tunturibacter gen. nov. expands the diversity of Terriglobia in tundra soils.</title>
        <authorList>
            <person name="Messyasz A."/>
            <person name="Mannisto M.K."/>
            <person name="Kerkhof L.J."/>
            <person name="Haggblom M.M."/>
        </authorList>
    </citation>
    <scope>NUCLEOTIDE SEQUENCE</scope>
    <source>
        <strain evidence="1">M8UP23</strain>
    </source>
</reference>
<geneLocation type="plasmid" evidence="1">
    <name>unnamed1</name>
</geneLocation>
<dbReference type="KEGG" id="temp:RBB75_20700"/>
<organism evidence="1">
    <name type="scientific">Tunturiibacter empetritectus</name>
    <dbReference type="NCBI Taxonomy" id="3069691"/>
    <lineage>
        <taxon>Bacteria</taxon>
        <taxon>Pseudomonadati</taxon>
        <taxon>Acidobacteriota</taxon>
        <taxon>Terriglobia</taxon>
        <taxon>Terriglobales</taxon>
        <taxon>Acidobacteriaceae</taxon>
        <taxon>Tunturiibacter</taxon>
    </lineage>
</organism>
<sequence>MTKLPSNGDDYKLFVDDPSNVGIVRSVKEWKALLETPNNPLNTLSPEVIQAFSDSLVFEPGGLAHAEYGMLADTLTYRQFEEVWACFGISMAYFGDVKDFYCRAPKQCDFRTGSVCTIYCQGGKSE</sequence>
<evidence type="ECO:0000313" key="1">
    <source>
        <dbReference type="EMBL" id="XCB28856.1"/>
    </source>
</evidence>
<proteinExistence type="predicted"/>
<reference evidence="1" key="1">
    <citation type="submission" date="2023-08" db="EMBL/GenBank/DDBJ databases">
        <authorList>
            <person name="Messyasz A."/>
            <person name="Mannisto M.K."/>
            <person name="Kerkhof L.J."/>
            <person name="Haggblom M."/>
        </authorList>
    </citation>
    <scope>NUCLEOTIDE SEQUENCE</scope>
    <source>
        <strain evidence="1">M8UP23</strain>
        <plasmid evidence="1">unnamed1</plasmid>
    </source>
</reference>
<name>A0AAU7ZJC3_9BACT</name>
<dbReference type="AlphaFoldDB" id="A0AAU7ZJC3"/>
<dbReference type="RefSeq" id="WP_353070514.1">
    <property type="nucleotide sequence ID" value="NZ_CP132933.1"/>
</dbReference>
<keyword evidence="1" id="KW-0614">Plasmid</keyword>
<gene>
    <name evidence="1" type="ORF">RBB75_20700</name>
</gene>